<proteinExistence type="predicted"/>
<dbReference type="SUPFAM" id="SSF51338">
    <property type="entry name" value="Composite domain of metallo-dependent hydrolases"/>
    <property type="match status" value="1"/>
</dbReference>
<reference evidence="2" key="1">
    <citation type="journal article" date="2020" name="mSystems">
        <title>Genome- and Community-Level Interaction Insights into Carbon Utilization and Element Cycling Functions of Hydrothermarchaeota in Hydrothermal Sediment.</title>
        <authorList>
            <person name="Zhou Z."/>
            <person name="Liu Y."/>
            <person name="Xu W."/>
            <person name="Pan J."/>
            <person name="Luo Z.H."/>
            <person name="Li M."/>
        </authorList>
    </citation>
    <scope>NUCLEOTIDE SEQUENCE [LARGE SCALE GENOMIC DNA]</scope>
    <source>
        <strain evidence="2">SpSt-853</strain>
    </source>
</reference>
<organism evidence="2">
    <name type="scientific">Desulfobacca acetoxidans</name>
    <dbReference type="NCBI Taxonomy" id="60893"/>
    <lineage>
        <taxon>Bacteria</taxon>
        <taxon>Pseudomonadati</taxon>
        <taxon>Thermodesulfobacteriota</taxon>
        <taxon>Desulfobaccia</taxon>
        <taxon>Desulfobaccales</taxon>
        <taxon>Desulfobaccaceae</taxon>
        <taxon>Desulfobacca</taxon>
    </lineage>
</organism>
<name>A0A7C5ES02_9BACT</name>
<gene>
    <name evidence="2" type="ORF">ENW48_01540</name>
</gene>
<evidence type="ECO:0000313" key="2">
    <source>
        <dbReference type="EMBL" id="HGZ10884.1"/>
    </source>
</evidence>
<comment type="caution">
    <text evidence="2">The sequence shown here is derived from an EMBL/GenBank/DDBJ whole genome shotgun (WGS) entry which is preliminary data.</text>
</comment>
<accession>A0A7C5ES02</accession>
<sequence length="365" mass="41060">MTLATARYVHRQLEKLPLVDTSASLVVNLQDLDLWLKDRRRWEEVAETLRFYLEWTRALNLRVMEPWVRHRQEVYAHRNISLEETLELLTWLAGYLQHSIVLEASPEILRASLPKPQAFHLAALGAALTEDGLLDTALAQLEGGTTGDLGLVWPQEAPAGDGIPRQVDLGLSAPLKLWGEPSRDRASRALRLALAYKGQAAAFSGAGAFLAPVQRYAEMWGFLGNRKVRGEFWGENSGLREWTFREWVWATRTLPARLLGLTDRGHLGPGALADVALFDLPPGDPETRWPDFVGKCRTLLKGGVVVVDNFQVVREEVPKATWYRATGVEATPLAAELCQFLSLRPENFWLSGELEGIIWRRVQDR</sequence>
<evidence type="ECO:0000259" key="1">
    <source>
        <dbReference type="Pfam" id="PF07969"/>
    </source>
</evidence>
<dbReference type="AlphaFoldDB" id="A0A7C5ES02"/>
<dbReference type="Pfam" id="PF07969">
    <property type="entry name" value="Amidohydro_3"/>
    <property type="match status" value="1"/>
</dbReference>
<dbReference type="GO" id="GO:0016810">
    <property type="term" value="F:hydrolase activity, acting on carbon-nitrogen (but not peptide) bonds"/>
    <property type="evidence" value="ECO:0007669"/>
    <property type="project" value="InterPro"/>
</dbReference>
<protein>
    <recommendedName>
        <fullName evidence="1">Amidohydrolase 3 domain-containing protein</fullName>
    </recommendedName>
</protein>
<feature type="domain" description="Amidohydrolase 3" evidence="1">
    <location>
        <begin position="211"/>
        <end position="307"/>
    </location>
</feature>
<dbReference type="InterPro" id="IPR013108">
    <property type="entry name" value="Amidohydro_3"/>
</dbReference>
<dbReference type="EMBL" id="DTKJ01000014">
    <property type="protein sequence ID" value="HGZ10884.1"/>
    <property type="molecule type" value="Genomic_DNA"/>
</dbReference>
<dbReference type="InterPro" id="IPR011059">
    <property type="entry name" value="Metal-dep_hydrolase_composite"/>
</dbReference>